<gene>
    <name evidence="1" type="ORF">PLOB_00042827</name>
</gene>
<dbReference type="EMBL" id="CALNXK010000007">
    <property type="protein sequence ID" value="CAH3039657.1"/>
    <property type="molecule type" value="Genomic_DNA"/>
</dbReference>
<feature type="non-terminal residue" evidence="1">
    <location>
        <position position="1"/>
    </location>
</feature>
<accession>A0ABN8N2G1</accession>
<evidence type="ECO:0000313" key="1">
    <source>
        <dbReference type="EMBL" id="CAH3039657.1"/>
    </source>
</evidence>
<feature type="non-terminal residue" evidence="1">
    <location>
        <position position="91"/>
    </location>
</feature>
<dbReference type="Proteomes" id="UP001159405">
    <property type="component" value="Unassembled WGS sequence"/>
</dbReference>
<comment type="caution">
    <text evidence="1">The sequence shown here is derived from an EMBL/GenBank/DDBJ whole genome shotgun (WGS) entry which is preliminary data.</text>
</comment>
<evidence type="ECO:0000313" key="2">
    <source>
        <dbReference type="Proteomes" id="UP001159405"/>
    </source>
</evidence>
<protein>
    <submittedName>
        <fullName evidence="1">Uncharacterized protein</fullName>
    </submittedName>
</protein>
<keyword evidence="2" id="KW-1185">Reference proteome</keyword>
<reference evidence="1 2" key="1">
    <citation type="submission" date="2022-05" db="EMBL/GenBank/DDBJ databases">
        <authorList>
            <consortium name="Genoscope - CEA"/>
            <person name="William W."/>
        </authorList>
    </citation>
    <scope>NUCLEOTIDE SEQUENCE [LARGE SCALE GENOMIC DNA]</scope>
</reference>
<organism evidence="1 2">
    <name type="scientific">Porites lobata</name>
    <dbReference type="NCBI Taxonomy" id="104759"/>
    <lineage>
        <taxon>Eukaryota</taxon>
        <taxon>Metazoa</taxon>
        <taxon>Cnidaria</taxon>
        <taxon>Anthozoa</taxon>
        <taxon>Hexacorallia</taxon>
        <taxon>Scleractinia</taxon>
        <taxon>Fungiina</taxon>
        <taxon>Poritidae</taxon>
        <taxon>Porites</taxon>
    </lineage>
</organism>
<sequence length="91" mass="10146">QPTSQSFAFGKIGEVQGETTETVVTVSGRERGRKEGSNVTTATKKTRTILILCFDTDVFNRLTFTGEAEREISVKDIRGFLKESFVNEKII</sequence>
<name>A0ABN8N2G1_9CNID</name>
<proteinExistence type="predicted"/>